<name>A0AAD0KZR6_9LACO</name>
<evidence type="ECO:0000313" key="2">
    <source>
        <dbReference type="EMBL" id="AWZ38623.1"/>
    </source>
</evidence>
<dbReference type="SMART" id="SM00530">
    <property type="entry name" value="HTH_XRE"/>
    <property type="match status" value="1"/>
</dbReference>
<dbReference type="EMBL" id="CP023565">
    <property type="protein sequence ID" value="AWZ38623.1"/>
    <property type="molecule type" value="Genomic_DNA"/>
</dbReference>
<dbReference type="RefSeq" id="WP_112286424.1">
    <property type="nucleotide sequence ID" value="NZ_CP023565.1"/>
</dbReference>
<gene>
    <name evidence="2" type="ORF">CPS94_06695</name>
</gene>
<dbReference type="SUPFAM" id="SSF47413">
    <property type="entry name" value="lambda repressor-like DNA-binding domains"/>
    <property type="match status" value="1"/>
</dbReference>
<organism evidence="2 3">
    <name type="scientific">Ligilactobacillus murinus</name>
    <dbReference type="NCBI Taxonomy" id="1622"/>
    <lineage>
        <taxon>Bacteria</taxon>
        <taxon>Bacillati</taxon>
        <taxon>Bacillota</taxon>
        <taxon>Bacilli</taxon>
        <taxon>Lactobacillales</taxon>
        <taxon>Lactobacillaceae</taxon>
        <taxon>Ligilactobacillus</taxon>
    </lineage>
</organism>
<dbReference type="Gene3D" id="1.10.260.40">
    <property type="entry name" value="lambda repressor-like DNA-binding domains"/>
    <property type="match status" value="1"/>
</dbReference>
<dbReference type="CDD" id="cd00093">
    <property type="entry name" value="HTH_XRE"/>
    <property type="match status" value="1"/>
</dbReference>
<evidence type="ECO:0000313" key="3">
    <source>
        <dbReference type="Proteomes" id="UP000250153"/>
    </source>
</evidence>
<dbReference type="GeneID" id="48466825"/>
<feature type="domain" description="HTH cro/C1-type" evidence="1">
    <location>
        <begin position="6"/>
        <end position="61"/>
    </location>
</feature>
<reference evidence="2 3" key="1">
    <citation type="submission" date="2017-09" db="EMBL/GenBank/DDBJ databases">
        <title>Predominant Lactobacillus spp. isolated from feces of mice subjected to short-term calorie restriction.</title>
        <authorList>
            <person name="Zhang C."/>
            <person name="Zhao L."/>
            <person name="Pan F."/>
        </authorList>
    </citation>
    <scope>NUCLEOTIDE SEQUENCE [LARGE SCALE GENOMIC DNA]</scope>
    <source>
        <strain evidence="2 3">CR147</strain>
    </source>
</reference>
<dbReference type="AlphaFoldDB" id="A0AAD0KZR6"/>
<dbReference type="Pfam" id="PF13443">
    <property type="entry name" value="HTH_26"/>
    <property type="match status" value="1"/>
</dbReference>
<dbReference type="KEGG" id="lmur:CPS94_06695"/>
<proteinExistence type="predicted"/>
<accession>A0AAD0KZR6</accession>
<dbReference type="Proteomes" id="UP000250153">
    <property type="component" value="Chromosome"/>
</dbReference>
<evidence type="ECO:0000259" key="1">
    <source>
        <dbReference type="PROSITE" id="PS50943"/>
    </source>
</evidence>
<protein>
    <submittedName>
        <fullName evidence="2">Transcriptional regulator</fullName>
    </submittedName>
</protein>
<dbReference type="PROSITE" id="PS50943">
    <property type="entry name" value="HTH_CROC1"/>
    <property type="match status" value="1"/>
</dbReference>
<dbReference type="GO" id="GO:0003677">
    <property type="term" value="F:DNA binding"/>
    <property type="evidence" value="ECO:0007669"/>
    <property type="project" value="InterPro"/>
</dbReference>
<dbReference type="InterPro" id="IPR001387">
    <property type="entry name" value="Cro/C1-type_HTH"/>
</dbReference>
<sequence>MLKSNLAVLMAERGLKIADVYEQTGISKTTLMSLADNKSKGVQFETIDKLCNFFGIDVSQFFVYSPYLIKYIDKVDGQVMRITSGGEVNNFYFRYFEISSDEDLTDDDKFGDPQKEYDYYISIMLDTLGEYDNFDKIYNNLNIWFQKNVTEELFKRTIDIFKEGHQSKKGKYLCAFNIGVNRKCVYREKEIQV</sequence>
<dbReference type="InterPro" id="IPR010982">
    <property type="entry name" value="Lambda_DNA-bd_dom_sf"/>
</dbReference>